<keyword evidence="9 20" id="KW-0812">Transmembrane</keyword>
<dbReference type="InterPro" id="IPR009056">
    <property type="entry name" value="Cyt_c-like_dom"/>
</dbReference>
<dbReference type="InterPro" id="IPR008168">
    <property type="entry name" value="Cyt_C_IC"/>
</dbReference>
<dbReference type="PRINTS" id="PR00605">
    <property type="entry name" value="CYTCHROMECIC"/>
</dbReference>
<dbReference type="InterPro" id="IPR038414">
    <property type="entry name" value="CcoP_N_sf"/>
</dbReference>
<keyword evidence="4 19" id="KW-0813">Transport</keyword>
<evidence type="ECO:0000313" key="23">
    <source>
        <dbReference type="Proteomes" id="UP001595556"/>
    </source>
</evidence>
<evidence type="ECO:0000256" key="3">
    <source>
        <dbReference type="ARBA" id="ARBA00006113"/>
    </source>
</evidence>
<keyword evidence="10 19" id="KW-0479">Metal-binding</keyword>
<dbReference type="Gene3D" id="1.10.760.10">
    <property type="entry name" value="Cytochrome c-like domain"/>
    <property type="match status" value="2"/>
</dbReference>
<dbReference type="InterPro" id="IPR036909">
    <property type="entry name" value="Cyt_c-like_dom_sf"/>
</dbReference>
<feature type="domain" description="Cytochrome c" evidence="21">
    <location>
        <begin position="129"/>
        <end position="209"/>
    </location>
</feature>
<dbReference type="PANTHER" id="PTHR33751:SF1">
    <property type="entry name" value="CBB3-TYPE CYTOCHROME C OXIDASE SUBUNIT FIXP"/>
    <property type="match status" value="1"/>
</dbReference>
<comment type="function">
    <text evidence="19">C-type cytochrome. Part of the cbb3-type cytochrome c oxidase complex.</text>
</comment>
<dbReference type="Pfam" id="PF13442">
    <property type="entry name" value="Cytochrome_CBB3"/>
    <property type="match status" value="2"/>
</dbReference>
<feature type="domain" description="Cytochrome c" evidence="21">
    <location>
        <begin position="216"/>
        <end position="298"/>
    </location>
</feature>
<keyword evidence="5 19" id="KW-1003">Cell membrane</keyword>
<comment type="cofactor">
    <cofactor evidence="19">
        <name>heme c</name>
        <dbReference type="ChEBI" id="CHEBI:61717"/>
    </cofactor>
    <text evidence="19">Binds 2 heme C groups per subunit.</text>
</comment>
<keyword evidence="23" id="KW-1185">Reference proteome</keyword>
<reference evidence="23" key="1">
    <citation type="journal article" date="2019" name="Int. J. Syst. Evol. Microbiol.">
        <title>The Global Catalogue of Microorganisms (GCM) 10K type strain sequencing project: providing services to taxonomists for standard genome sequencing and annotation.</title>
        <authorList>
            <consortium name="The Broad Institute Genomics Platform"/>
            <consortium name="The Broad Institute Genome Sequencing Center for Infectious Disease"/>
            <person name="Wu L."/>
            <person name="Ma J."/>
        </authorList>
    </citation>
    <scope>NUCLEOTIDE SEQUENCE [LARGE SCALE GENOMIC DNA]</scope>
    <source>
        <strain evidence="23">KCTC 52168</strain>
    </source>
</reference>
<evidence type="ECO:0000256" key="20">
    <source>
        <dbReference type="SAM" id="Phobius"/>
    </source>
</evidence>
<sequence>MSDFVSGFWGIAIALATVLGIAACFLLLMFSSRVKKMADDNSTGHVWDGDLKELNNPLPRWWVGLFIITLVFSIAYLYYYPGLGMHDGSLKWSQSGAYKAEMVAAEQRLAPLYDGFLKQTPEQLQQDPKAMAIAERLFLNNCAQCHGSDARGAQGFPNLADADWLWGGSPEAVRVTIADGRKGLMPPMSAAVGTDQDITDLAKFVQSLSGKSGDELAIARGKGKWMSAGCVGCHGADGKGNTALGAPNLTDNTWIYGGSLDSIFYTIKNGRQNAMPAWASRLSKPQIEVLTAYVIKLSGGGSRQSVAAR</sequence>
<keyword evidence="11" id="KW-0677">Repeat</keyword>
<dbReference type="EMBL" id="JBHRTI010000004">
    <property type="protein sequence ID" value="MFC3148218.1"/>
    <property type="molecule type" value="Genomic_DNA"/>
</dbReference>
<keyword evidence="12 19" id="KW-0375">Hydrogen ion transport</keyword>
<evidence type="ECO:0000259" key="21">
    <source>
        <dbReference type="PROSITE" id="PS51007"/>
    </source>
</evidence>
<dbReference type="InterPro" id="IPR050597">
    <property type="entry name" value="Cytochrome_c_Oxidase_Subunit"/>
</dbReference>
<comment type="similarity">
    <text evidence="3 19">Belongs to the CcoP / FixP family.</text>
</comment>
<accession>A0ABV7H2S8</accession>
<evidence type="ECO:0000256" key="11">
    <source>
        <dbReference type="ARBA" id="ARBA00022737"/>
    </source>
</evidence>
<evidence type="ECO:0000256" key="19">
    <source>
        <dbReference type="PIRNR" id="PIRNR000006"/>
    </source>
</evidence>
<keyword evidence="13 19" id="KW-0249">Electron transport</keyword>
<feature type="transmembrane region" description="Helical" evidence="20">
    <location>
        <begin position="61"/>
        <end position="80"/>
    </location>
</feature>
<evidence type="ECO:0000256" key="17">
    <source>
        <dbReference type="ARBA" id="ARBA00023065"/>
    </source>
</evidence>
<dbReference type="PROSITE" id="PS51007">
    <property type="entry name" value="CYTC"/>
    <property type="match status" value="2"/>
</dbReference>
<dbReference type="InterPro" id="IPR032858">
    <property type="entry name" value="CcoP_N"/>
</dbReference>
<evidence type="ECO:0000313" key="22">
    <source>
        <dbReference type="EMBL" id="MFC3148218.1"/>
    </source>
</evidence>
<evidence type="ECO:0000256" key="10">
    <source>
        <dbReference type="ARBA" id="ARBA00022723"/>
    </source>
</evidence>
<comment type="pathway">
    <text evidence="2 19">Energy metabolism; oxidative phosphorylation.</text>
</comment>
<evidence type="ECO:0000256" key="12">
    <source>
        <dbReference type="ARBA" id="ARBA00022781"/>
    </source>
</evidence>
<keyword evidence="18 19" id="KW-0472">Membrane</keyword>
<evidence type="ECO:0000256" key="8">
    <source>
        <dbReference type="ARBA" id="ARBA00022660"/>
    </source>
</evidence>
<feature type="transmembrane region" description="Helical" evidence="20">
    <location>
        <begin position="6"/>
        <end position="28"/>
    </location>
</feature>
<dbReference type="PIRSF" id="PIRSF000006">
    <property type="entry name" value="Cbb3-Cox_fixP"/>
    <property type="match status" value="1"/>
</dbReference>
<keyword evidence="16 19" id="KW-0408">Iron</keyword>
<evidence type="ECO:0000256" key="2">
    <source>
        <dbReference type="ARBA" id="ARBA00004673"/>
    </source>
</evidence>
<organism evidence="22 23">
    <name type="scientific">Piscinibacterium candidicorallinum</name>
    <dbReference type="NCBI Taxonomy" id="1793872"/>
    <lineage>
        <taxon>Bacteria</taxon>
        <taxon>Pseudomonadati</taxon>
        <taxon>Pseudomonadota</taxon>
        <taxon>Betaproteobacteria</taxon>
        <taxon>Burkholderiales</taxon>
        <taxon>Piscinibacterium</taxon>
    </lineage>
</organism>
<evidence type="ECO:0000256" key="1">
    <source>
        <dbReference type="ARBA" id="ARBA00004533"/>
    </source>
</evidence>
<evidence type="ECO:0000256" key="16">
    <source>
        <dbReference type="ARBA" id="ARBA00023004"/>
    </source>
</evidence>
<evidence type="ECO:0000256" key="9">
    <source>
        <dbReference type="ARBA" id="ARBA00022692"/>
    </source>
</evidence>
<keyword evidence="7 19" id="KW-0349">Heme</keyword>
<gene>
    <name evidence="22" type="primary">ccoP</name>
    <name evidence="22" type="ORF">ACFOEN_11260</name>
</gene>
<keyword evidence="6 19" id="KW-0997">Cell inner membrane</keyword>
<keyword evidence="17 19" id="KW-0406">Ion transport</keyword>
<dbReference type="RefSeq" id="WP_377303945.1">
    <property type="nucleotide sequence ID" value="NZ_CP180191.1"/>
</dbReference>
<evidence type="ECO:0000256" key="14">
    <source>
        <dbReference type="ARBA" id="ARBA00022989"/>
    </source>
</evidence>
<comment type="caution">
    <text evidence="22">The sequence shown here is derived from an EMBL/GenBank/DDBJ whole genome shotgun (WGS) entry which is preliminary data.</text>
</comment>
<dbReference type="NCBIfam" id="TIGR00782">
    <property type="entry name" value="ccoP"/>
    <property type="match status" value="1"/>
</dbReference>
<evidence type="ECO:0000256" key="5">
    <source>
        <dbReference type="ARBA" id="ARBA00022475"/>
    </source>
</evidence>
<evidence type="ECO:0000256" key="13">
    <source>
        <dbReference type="ARBA" id="ARBA00022982"/>
    </source>
</evidence>
<dbReference type="InterPro" id="IPR004678">
    <property type="entry name" value="Cyt_c_oxidase_cbb3_su3"/>
</dbReference>
<evidence type="ECO:0000256" key="15">
    <source>
        <dbReference type="ARBA" id="ARBA00023002"/>
    </source>
</evidence>
<protein>
    <recommendedName>
        <fullName evidence="19">Cbb3-type cytochrome c oxidase subunit</fullName>
    </recommendedName>
</protein>
<proteinExistence type="inferred from homology"/>
<keyword evidence="8 19" id="KW-0679">Respiratory chain</keyword>
<dbReference type="Pfam" id="PF14715">
    <property type="entry name" value="FixP_N"/>
    <property type="match status" value="1"/>
</dbReference>
<dbReference type="PANTHER" id="PTHR33751">
    <property type="entry name" value="CBB3-TYPE CYTOCHROME C OXIDASE SUBUNIT FIXP"/>
    <property type="match status" value="1"/>
</dbReference>
<comment type="subcellular location">
    <subcellularLocation>
        <location evidence="1 19">Cell inner membrane</location>
    </subcellularLocation>
</comment>
<name>A0ABV7H2S8_9BURK</name>
<dbReference type="Gene3D" id="6.10.280.130">
    <property type="match status" value="1"/>
</dbReference>
<dbReference type="SUPFAM" id="SSF46626">
    <property type="entry name" value="Cytochrome c"/>
    <property type="match status" value="2"/>
</dbReference>
<dbReference type="Proteomes" id="UP001595556">
    <property type="component" value="Unassembled WGS sequence"/>
</dbReference>
<evidence type="ECO:0000256" key="4">
    <source>
        <dbReference type="ARBA" id="ARBA00022448"/>
    </source>
</evidence>
<evidence type="ECO:0000256" key="6">
    <source>
        <dbReference type="ARBA" id="ARBA00022519"/>
    </source>
</evidence>
<keyword evidence="14 20" id="KW-1133">Transmembrane helix</keyword>
<keyword evidence="15 19" id="KW-0560">Oxidoreductase</keyword>
<evidence type="ECO:0000256" key="18">
    <source>
        <dbReference type="ARBA" id="ARBA00023136"/>
    </source>
</evidence>
<comment type="subunit">
    <text evidence="19">Component of the cbb3-type cytochrome c oxidase.</text>
</comment>
<evidence type="ECO:0000256" key="7">
    <source>
        <dbReference type="ARBA" id="ARBA00022617"/>
    </source>
</evidence>